<evidence type="ECO:0000313" key="3">
    <source>
        <dbReference type="Proteomes" id="UP001519287"/>
    </source>
</evidence>
<feature type="domain" description="PucR C-terminal helix-turn-helix" evidence="1">
    <location>
        <begin position="307"/>
        <end position="363"/>
    </location>
</feature>
<keyword evidence="3" id="KW-1185">Reference proteome</keyword>
<evidence type="ECO:0000259" key="1">
    <source>
        <dbReference type="Pfam" id="PF13556"/>
    </source>
</evidence>
<protein>
    <submittedName>
        <fullName evidence="2">Sugar diacid utilization regulator</fullName>
    </submittedName>
</protein>
<dbReference type="Gene3D" id="1.10.10.2840">
    <property type="entry name" value="PucR C-terminal helix-turn-helix domain"/>
    <property type="match status" value="1"/>
</dbReference>
<comment type="caution">
    <text evidence="2">The sequence shown here is derived from an EMBL/GenBank/DDBJ whole genome shotgun (WGS) entry which is preliminary data.</text>
</comment>
<proteinExistence type="predicted"/>
<sequence length="371" mass="43150">MDWERMKERLEGVLRAPMQIELIPEQEWNKLVLAQQTQEESTGKSVVRHLDILFFLARENGEIRVLQAPELLLTPAERLLVELMVESKHSEERKQWVSYLTEDERKANILREWLLQQIDQAHSSVELPDSIVSQSSLYTTKIPLLLYCDYSQNQRVSYGELKKLLESFFEAEIILVPLMEREWLILGSEGLLTSGSEEREGDVEESAEQVLDAIGSGLYEMLANEWVGECHLAIHYPIKPAKSLLSTILQLRETIMLGRTFHVGSFIHLPWNLHLEKLLHLVEEEEKNKFLEQVLRGTDHVLDSETLMTLEQFFALDCNVSETAKKLYIHRNTLLYRLDKFKNETGLDVRTFNHAVLVRLALLLYKVTKRK</sequence>
<dbReference type="RefSeq" id="WP_209976034.1">
    <property type="nucleotide sequence ID" value="NZ_JAGGLB010000023.1"/>
</dbReference>
<name>A0ABS4J4L7_9BACL</name>
<organism evidence="2 3">
    <name type="scientific">Paenibacillus eucommiae</name>
    <dbReference type="NCBI Taxonomy" id="1355755"/>
    <lineage>
        <taxon>Bacteria</taxon>
        <taxon>Bacillati</taxon>
        <taxon>Bacillota</taxon>
        <taxon>Bacilli</taxon>
        <taxon>Bacillales</taxon>
        <taxon>Paenibacillaceae</taxon>
        <taxon>Paenibacillus</taxon>
    </lineage>
</organism>
<dbReference type="PANTHER" id="PTHR33744:SF15">
    <property type="entry name" value="CARBOHYDRATE DIACID REGULATOR"/>
    <property type="match status" value="1"/>
</dbReference>
<dbReference type="InterPro" id="IPR051448">
    <property type="entry name" value="CdaR-like_regulators"/>
</dbReference>
<dbReference type="InterPro" id="IPR042070">
    <property type="entry name" value="PucR_C-HTH_sf"/>
</dbReference>
<dbReference type="InterPro" id="IPR025736">
    <property type="entry name" value="PucR_C-HTH_dom"/>
</dbReference>
<dbReference type="SUPFAM" id="SSF46689">
    <property type="entry name" value="Homeodomain-like"/>
    <property type="match status" value="1"/>
</dbReference>
<dbReference type="PANTHER" id="PTHR33744">
    <property type="entry name" value="CARBOHYDRATE DIACID REGULATOR"/>
    <property type="match status" value="1"/>
</dbReference>
<dbReference type="EMBL" id="JAGGLB010000023">
    <property type="protein sequence ID" value="MBP1994186.1"/>
    <property type="molecule type" value="Genomic_DNA"/>
</dbReference>
<evidence type="ECO:0000313" key="2">
    <source>
        <dbReference type="EMBL" id="MBP1994186.1"/>
    </source>
</evidence>
<gene>
    <name evidence="2" type="ORF">J2Z66_005812</name>
</gene>
<accession>A0ABS4J4L7</accession>
<reference evidence="2 3" key="1">
    <citation type="submission" date="2021-03" db="EMBL/GenBank/DDBJ databases">
        <title>Genomic Encyclopedia of Type Strains, Phase IV (KMG-IV): sequencing the most valuable type-strain genomes for metagenomic binning, comparative biology and taxonomic classification.</title>
        <authorList>
            <person name="Goeker M."/>
        </authorList>
    </citation>
    <scope>NUCLEOTIDE SEQUENCE [LARGE SCALE GENOMIC DNA]</scope>
    <source>
        <strain evidence="2 3">DSM 26048</strain>
    </source>
</reference>
<dbReference type="Pfam" id="PF13556">
    <property type="entry name" value="HTH_30"/>
    <property type="match status" value="1"/>
</dbReference>
<dbReference type="Proteomes" id="UP001519287">
    <property type="component" value="Unassembled WGS sequence"/>
</dbReference>
<dbReference type="InterPro" id="IPR009057">
    <property type="entry name" value="Homeodomain-like_sf"/>
</dbReference>